<proteinExistence type="predicted"/>
<protein>
    <submittedName>
        <fullName evidence="1">Uncharacterized protein</fullName>
    </submittedName>
</protein>
<evidence type="ECO:0000313" key="1">
    <source>
        <dbReference type="EMBL" id="MES1921617.1"/>
    </source>
</evidence>
<reference evidence="1 2" key="1">
    <citation type="journal article" date="2024" name="BMC Biol.">
        <title>Comparative genomics of Ascetosporea gives new insight into the evolutionary basis for animal parasitism in Rhizaria.</title>
        <authorList>
            <person name="Hiltunen Thoren M."/>
            <person name="Onut-Brannstrom I."/>
            <person name="Alfjorden A."/>
            <person name="Peckova H."/>
            <person name="Swords F."/>
            <person name="Hooper C."/>
            <person name="Holzer A.S."/>
            <person name="Bass D."/>
            <person name="Burki F."/>
        </authorList>
    </citation>
    <scope>NUCLEOTIDE SEQUENCE [LARGE SCALE GENOMIC DNA]</scope>
    <source>
        <strain evidence="1">20-A016</strain>
    </source>
</reference>
<keyword evidence="2" id="KW-1185">Reference proteome</keyword>
<dbReference type="Proteomes" id="UP001439008">
    <property type="component" value="Unassembled WGS sequence"/>
</dbReference>
<gene>
    <name evidence="1" type="ORF">MHBO_003144</name>
</gene>
<comment type="caution">
    <text evidence="1">The sequence shown here is derived from an EMBL/GenBank/DDBJ whole genome shotgun (WGS) entry which is preliminary data.</text>
</comment>
<sequence>IIKVADIINEHVNWPLIPKPGIKALLENGVNSLYSLKRFKNWEKLPFSEYRKSEIQKCVLKMGNGRRVDDESPFDFMQKYRKNGLDKSDSRIVDLTFDVKALSDEELLRSFELGYPIRRELDREETFNLMKRRFEKIETISKPHIAKIENEKEKVDEDGFIKRRNILIEDESD</sequence>
<feature type="non-terminal residue" evidence="1">
    <location>
        <position position="1"/>
    </location>
</feature>
<accession>A0ABV2APL4</accession>
<dbReference type="EMBL" id="JBDODL010001557">
    <property type="protein sequence ID" value="MES1921617.1"/>
    <property type="molecule type" value="Genomic_DNA"/>
</dbReference>
<evidence type="ECO:0000313" key="2">
    <source>
        <dbReference type="Proteomes" id="UP001439008"/>
    </source>
</evidence>
<name>A0ABV2APL4_9EUKA</name>
<organism evidence="1 2">
    <name type="scientific">Bonamia ostreae</name>
    <dbReference type="NCBI Taxonomy" id="126728"/>
    <lineage>
        <taxon>Eukaryota</taxon>
        <taxon>Sar</taxon>
        <taxon>Rhizaria</taxon>
        <taxon>Endomyxa</taxon>
        <taxon>Ascetosporea</taxon>
        <taxon>Haplosporida</taxon>
        <taxon>Bonamia</taxon>
    </lineage>
</organism>